<comment type="similarity">
    <text evidence="2">Belongs to the PA-phosphatase related phosphoesterase family.</text>
</comment>
<dbReference type="Pfam" id="PF01569">
    <property type="entry name" value="PAP2"/>
    <property type="match status" value="1"/>
</dbReference>
<dbReference type="SMART" id="SM00014">
    <property type="entry name" value="acidPPc"/>
    <property type="match status" value="1"/>
</dbReference>
<keyword evidence="3 7" id="KW-0812">Transmembrane</keyword>
<feature type="transmembrane region" description="Helical" evidence="7">
    <location>
        <begin position="298"/>
        <end position="317"/>
    </location>
</feature>
<dbReference type="EnsemblMetazoa" id="GPPI025270-RA">
    <property type="protein sequence ID" value="GPPI025270-PA"/>
    <property type="gene ID" value="GPPI025270"/>
</dbReference>
<keyword evidence="4 7" id="KW-1133">Transmembrane helix</keyword>
<feature type="transmembrane region" description="Helical" evidence="7">
    <location>
        <begin position="274"/>
        <end position="292"/>
    </location>
</feature>
<dbReference type="InterPro" id="IPR043216">
    <property type="entry name" value="PAP-like"/>
</dbReference>
<evidence type="ECO:0000256" key="5">
    <source>
        <dbReference type="ARBA" id="ARBA00023136"/>
    </source>
</evidence>
<protein>
    <recommendedName>
        <fullName evidence="8">Phosphatidic acid phosphatase type 2/haloperoxidase domain-containing protein</fullName>
    </recommendedName>
</protein>
<feature type="region of interest" description="Disordered" evidence="6">
    <location>
        <begin position="12"/>
        <end position="48"/>
    </location>
</feature>
<dbReference type="UniPathway" id="UPA00085"/>
<comment type="subcellular location">
    <subcellularLocation>
        <location evidence="1">Membrane</location>
        <topology evidence="1">Multi-pass membrane protein</topology>
    </subcellularLocation>
</comment>
<name>A0A1B0BBZ2_9MUSC</name>
<dbReference type="InterPro" id="IPR000326">
    <property type="entry name" value="PAP2/HPO"/>
</dbReference>
<sequence length="398" mass="45434">MSRNALVGIVKKSSRAAKRSLSESSVEELRKNNSSSSSQDEEDGPLQPLVEKNKLTRKHFTYQHKIGVLPTDIFAIGGGNIFGRHSQRISDTIDVCLRIILVFIFIKMETTPAFERTIHVEELWMYKHPRRRDYVSPAALLLAVVLGPFLVTLLHLIFTKDQRDFRAANWSWTLSLCLNGLTTSLLKVSVGRPRPDFFYRCFPDGIVRKSDHVTDDLLDSFNCTGNLYDVNEGRKSFPSGHSSFAFAGFGFIAFYVAAKLNAFNRRGRGESWRLFISITPLFIAALVAVSRTCDYHHHWQDVLVGSIIGLSVSHIVYRQYYPSIFSMNCHQPYPRKLYPATELTTKTNLISGHKARFRSYKQLPREEVGDSNILYDNEETNSEQTTLLTGYKTDNKWF</sequence>
<evidence type="ECO:0000256" key="6">
    <source>
        <dbReference type="SAM" id="MobiDB-lite"/>
    </source>
</evidence>
<dbReference type="InterPro" id="IPR036938">
    <property type="entry name" value="PAP2/HPO_sf"/>
</dbReference>
<dbReference type="PANTHER" id="PTHR10165:SF35">
    <property type="entry name" value="RE23632P"/>
    <property type="match status" value="1"/>
</dbReference>
<feature type="transmembrane region" description="Helical" evidence="7">
    <location>
        <begin position="244"/>
        <end position="262"/>
    </location>
</feature>
<dbReference type="EMBL" id="JXJN01011744">
    <property type="status" value="NOT_ANNOTATED_CDS"/>
    <property type="molecule type" value="Genomic_DNA"/>
</dbReference>
<keyword evidence="5 7" id="KW-0472">Membrane</keyword>
<keyword evidence="10" id="KW-1185">Reference proteome</keyword>
<reference evidence="9" key="2">
    <citation type="submission" date="2020-05" db="UniProtKB">
        <authorList>
            <consortium name="EnsemblMetazoa"/>
        </authorList>
    </citation>
    <scope>IDENTIFICATION</scope>
    <source>
        <strain evidence="9">IAEA</strain>
    </source>
</reference>
<evidence type="ECO:0000256" key="7">
    <source>
        <dbReference type="SAM" id="Phobius"/>
    </source>
</evidence>
<evidence type="ECO:0000313" key="9">
    <source>
        <dbReference type="EnsemblMetazoa" id="GPPI025270-PA"/>
    </source>
</evidence>
<feature type="transmembrane region" description="Helical" evidence="7">
    <location>
        <begin position="134"/>
        <end position="158"/>
    </location>
</feature>
<reference evidence="10" key="1">
    <citation type="submission" date="2015-01" db="EMBL/GenBank/DDBJ databases">
        <authorList>
            <person name="Aksoy S."/>
            <person name="Warren W."/>
            <person name="Wilson R.K."/>
        </authorList>
    </citation>
    <scope>NUCLEOTIDE SEQUENCE [LARGE SCALE GENOMIC DNA]</scope>
    <source>
        <strain evidence="10">IAEA</strain>
    </source>
</reference>
<dbReference type="GO" id="GO:0046839">
    <property type="term" value="P:phospholipid dephosphorylation"/>
    <property type="evidence" value="ECO:0007669"/>
    <property type="project" value="TreeGrafter"/>
</dbReference>
<dbReference type="PANTHER" id="PTHR10165">
    <property type="entry name" value="LIPID PHOSPHATE PHOSPHATASE"/>
    <property type="match status" value="1"/>
</dbReference>
<organism evidence="9 10">
    <name type="scientific">Glossina palpalis gambiensis</name>
    <dbReference type="NCBI Taxonomy" id="67801"/>
    <lineage>
        <taxon>Eukaryota</taxon>
        <taxon>Metazoa</taxon>
        <taxon>Ecdysozoa</taxon>
        <taxon>Arthropoda</taxon>
        <taxon>Hexapoda</taxon>
        <taxon>Insecta</taxon>
        <taxon>Pterygota</taxon>
        <taxon>Neoptera</taxon>
        <taxon>Endopterygota</taxon>
        <taxon>Diptera</taxon>
        <taxon>Brachycera</taxon>
        <taxon>Muscomorpha</taxon>
        <taxon>Hippoboscoidea</taxon>
        <taxon>Glossinidae</taxon>
        <taxon>Glossina</taxon>
    </lineage>
</organism>
<evidence type="ECO:0000256" key="3">
    <source>
        <dbReference type="ARBA" id="ARBA00022692"/>
    </source>
</evidence>
<dbReference type="Gene3D" id="1.20.144.10">
    <property type="entry name" value="Phosphatidic acid phosphatase type 2/haloperoxidase"/>
    <property type="match status" value="1"/>
</dbReference>
<evidence type="ECO:0000256" key="2">
    <source>
        <dbReference type="ARBA" id="ARBA00008816"/>
    </source>
</evidence>
<dbReference type="GO" id="GO:0016020">
    <property type="term" value="C:membrane"/>
    <property type="evidence" value="ECO:0007669"/>
    <property type="project" value="UniProtKB-SubCell"/>
</dbReference>
<feature type="domain" description="Phosphatidic acid phosphatase type 2/haloperoxidase" evidence="8">
    <location>
        <begin position="165"/>
        <end position="317"/>
    </location>
</feature>
<evidence type="ECO:0000259" key="8">
    <source>
        <dbReference type="SMART" id="SM00014"/>
    </source>
</evidence>
<dbReference type="GO" id="GO:0008195">
    <property type="term" value="F:phosphatidate phosphatase activity"/>
    <property type="evidence" value="ECO:0007669"/>
    <property type="project" value="TreeGrafter"/>
</dbReference>
<dbReference type="CDD" id="cd03390">
    <property type="entry name" value="PAP2_containing_1_like"/>
    <property type="match status" value="1"/>
</dbReference>
<dbReference type="SUPFAM" id="SSF48317">
    <property type="entry name" value="Acid phosphatase/Vanadium-dependent haloperoxidase"/>
    <property type="match status" value="1"/>
</dbReference>
<dbReference type="Proteomes" id="UP000092460">
    <property type="component" value="Unassembled WGS sequence"/>
</dbReference>
<evidence type="ECO:0000313" key="10">
    <source>
        <dbReference type="Proteomes" id="UP000092460"/>
    </source>
</evidence>
<dbReference type="VEuPathDB" id="VectorBase:GPPI025270"/>
<proteinExistence type="inferred from homology"/>
<evidence type="ECO:0000256" key="4">
    <source>
        <dbReference type="ARBA" id="ARBA00022989"/>
    </source>
</evidence>
<dbReference type="GO" id="GO:0006644">
    <property type="term" value="P:phospholipid metabolic process"/>
    <property type="evidence" value="ECO:0007669"/>
    <property type="project" value="UniProtKB-UniPathway"/>
</dbReference>
<dbReference type="STRING" id="67801.A0A1B0BBZ2"/>
<accession>A0A1B0BBZ2</accession>
<evidence type="ECO:0000256" key="1">
    <source>
        <dbReference type="ARBA" id="ARBA00004141"/>
    </source>
</evidence>
<dbReference type="AlphaFoldDB" id="A0A1B0BBZ2"/>